<sequence length="398" mass="44595">MPGSELFGAEERKEVMDVLETGIMFRYNHDQQRKGIWKAREFEHELANFVGAKHAHVVSSGSTAVATMMAACGIGTGDEVIVPAFTYIATIEGALLNGALPVFAEIDDTLCLSPEGIRAAITPKTKAVVLVQMCGAMARMDEIIALCKEHNIMLIEDSAQALGASYKGKMLGTLGIMGAYSFDFFKIITAGEGGAIVTNDEQLYKNADMYSDHGHDHIGDNRGMEKHPILGFNYRISELHAAVGLAQLRKINYILERKKANKKVLKEALKKYPEITFRFLPDPEGDSATFLSFFMPNEDLARTTAREFAKAGIGVNYWFDNNYHYIRNWEHLREMKTVAKLPIEILGSRQDYRNLQLPQSDLIISRLISVGIRITWTEEDLKNIIQKMDTILQEVLQK</sequence>
<dbReference type="RefSeq" id="WP_091545399.1">
    <property type="nucleotide sequence ID" value="NZ_FONY01000019.1"/>
</dbReference>
<name>A0A1I2GNV7_9BACT</name>
<keyword evidence="3 4" id="KW-0663">Pyridoxal phosphate</keyword>
<dbReference type="PANTHER" id="PTHR30244">
    <property type="entry name" value="TRANSAMINASE"/>
    <property type="match status" value="1"/>
</dbReference>
<dbReference type="OrthoDB" id="9804264at2"/>
<comment type="similarity">
    <text evidence="1 4">Belongs to the DegT/DnrJ/EryC1 family.</text>
</comment>
<dbReference type="CDD" id="cd00616">
    <property type="entry name" value="AHBA_syn"/>
    <property type="match status" value="1"/>
</dbReference>
<organism evidence="5 6">
    <name type="scientific">Thermoflexibacter ruber</name>
    <dbReference type="NCBI Taxonomy" id="1003"/>
    <lineage>
        <taxon>Bacteria</taxon>
        <taxon>Pseudomonadati</taxon>
        <taxon>Bacteroidota</taxon>
        <taxon>Cytophagia</taxon>
        <taxon>Cytophagales</taxon>
        <taxon>Thermoflexibacteraceae</taxon>
        <taxon>Thermoflexibacter</taxon>
    </lineage>
</organism>
<evidence type="ECO:0000256" key="2">
    <source>
        <dbReference type="PIRSR" id="PIRSR000390-1"/>
    </source>
</evidence>
<protein>
    <submittedName>
        <fullName evidence="5">dTDP-4-amino-4,6-dideoxygalactose transaminase</fullName>
    </submittedName>
</protein>
<dbReference type="STRING" id="1003.SAMN04488541_101945"/>
<dbReference type="Gene3D" id="3.40.640.10">
    <property type="entry name" value="Type I PLP-dependent aspartate aminotransferase-like (Major domain)"/>
    <property type="match status" value="1"/>
</dbReference>
<evidence type="ECO:0000256" key="1">
    <source>
        <dbReference type="ARBA" id="ARBA00037999"/>
    </source>
</evidence>
<dbReference type="Proteomes" id="UP000199513">
    <property type="component" value="Unassembled WGS sequence"/>
</dbReference>
<dbReference type="GO" id="GO:0008483">
    <property type="term" value="F:transaminase activity"/>
    <property type="evidence" value="ECO:0007669"/>
    <property type="project" value="TreeGrafter"/>
</dbReference>
<dbReference type="AlphaFoldDB" id="A0A1I2GNV7"/>
<dbReference type="GO" id="GO:0030170">
    <property type="term" value="F:pyridoxal phosphate binding"/>
    <property type="evidence" value="ECO:0007669"/>
    <property type="project" value="TreeGrafter"/>
</dbReference>
<gene>
    <name evidence="5" type="ORF">SAMN04488541_101945</name>
</gene>
<feature type="active site" description="Proton acceptor" evidence="2">
    <location>
        <position position="186"/>
    </location>
</feature>
<dbReference type="InterPro" id="IPR015421">
    <property type="entry name" value="PyrdxlP-dep_Trfase_major"/>
</dbReference>
<accession>A0A1I2GNV7</accession>
<evidence type="ECO:0000256" key="3">
    <source>
        <dbReference type="PIRSR" id="PIRSR000390-2"/>
    </source>
</evidence>
<dbReference type="PANTHER" id="PTHR30244:SF34">
    <property type="entry name" value="DTDP-4-AMINO-4,6-DIDEOXYGALACTOSE TRANSAMINASE"/>
    <property type="match status" value="1"/>
</dbReference>
<reference evidence="5 6" key="1">
    <citation type="submission" date="2016-10" db="EMBL/GenBank/DDBJ databases">
        <authorList>
            <person name="de Groot N.N."/>
        </authorList>
    </citation>
    <scope>NUCLEOTIDE SEQUENCE [LARGE SCALE GENOMIC DNA]</scope>
    <source>
        <strain>GEY</strain>
        <strain evidence="6">DSM 9560</strain>
    </source>
</reference>
<proteinExistence type="inferred from homology"/>
<dbReference type="Gene3D" id="3.90.1150.10">
    <property type="entry name" value="Aspartate Aminotransferase, domain 1"/>
    <property type="match status" value="1"/>
</dbReference>
<dbReference type="GO" id="GO:0000271">
    <property type="term" value="P:polysaccharide biosynthetic process"/>
    <property type="evidence" value="ECO:0007669"/>
    <property type="project" value="TreeGrafter"/>
</dbReference>
<dbReference type="InterPro" id="IPR015424">
    <property type="entry name" value="PyrdxlP-dep_Trfase"/>
</dbReference>
<dbReference type="PIRSF" id="PIRSF000390">
    <property type="entry name" value="PLP_StrS"/>
    <property type="match status" value="1"/>
</dbReference>
<evidence type="ECO:0000256" key="4">
    <source>
        <dbReference type="RuleBase" id="RU004508"/>
    </source>
</evidence>
<dbReference type="InterPro" id="IPR000653">
    <property type="entry name" value="DegT/StrS_aminotransferase"/>
</dbReference>
<dbReference type="EMBL" id="FONY01000019">
    <property type="protein sequence ID" value="SFF18699.1"/>
    <property type="molecule type" value="Genomic_DNA"/>
</dbReference>
<dbReference type="SUPFAM" id="SSF53383">
    <property type="entry name" value="PLP-dependent transferases"/>
    <property type="match status" value="1"/>
</dbReference>
<keyword evidence="6" id="KW-1185">Reference proteome</keyword>
<dbReference type="InterPro" id="IPR015422">
    <property type="entry name" value="PyrdxlP-dep_Trfase_small"/>
</dbReference>
<evidence type="ECO:0000313" key="5">
    <source>
        <dbReference type="EMBL" id="SFF18699.1"/>
    </source>
</evidence>
<dbReference type="Pfam" id="PF01041">
    <property type="entry name" value="DegT_DnrJ_EryC1"/>
    <property type="match status" value="1"/>
</dbReference>
<evidence type="ECO:0000313" key="6">
    <source>
        <dbReference type="Proteomes" id="UP000199513"/>
    </source>
</evidence>
<feature type="modified residue" description="N6-(pyridoxal phosphate)lysine" evidence="3">
    <location>
        <position position="186"/>
    </location>
</feature>